<feature type="domain" description="PcRGLX/YetA-like central beta-sandwich" evidence="2">
    <location>
        <begin position="141"/>
        <end position="472"/>
    </location>
</feature>
<dbReference type="PANTHER" id="PTHR40081:SF1">
    <property type="entry name" value="TAT PATHWAY SIGNAL SEQUENCE DOMAIN PROTEIN"/>
    <property type="match status" value="1"/>
</dbReference>
<dbReference type="Pfam" id="PF21346">
    <property type="entry name" value="PcRGLX_3rd"/>
    <property type="match status" value="1"/>
</dbReference>
<evidence type="ECO:0000313" key="4">
    <source>
        <dbReference type="EMBL" id="SPE18600.1"/>
    </source>
</evidence>
<dbReference type="EMBL" id="OKRB01000068">
    <property type="protein sequence ID" value="SPE18600.1"/>
    <property type="molecule type" value="Genomic_DNA"/>
</dbReference>
<name>A0A2N9L5S7_9BACT</name>
<evidence type="ECO:0000259" key="3">
    <source>
        <dbReference type="Pfam" id="PF21346"/>
    </source>
</evidence>
<dbReference type="InterPro" id="IPR045793">
    <property type="entry name" value="PcRGLX/YetA-like"/>
</dbReference>
<evidence type="ECO:0000259" key="1">
    <source>
        <dbReference type="Pfam" id="PF19501"/>
    </source>
</evidence>
<feature type="domain" description="PcRGLX/YetA-like N-terminal RIFT barrel" evidence="1">
    <location>
        <begin position="48"/>
        <end position="117"/>
    </location>
</feature>
<dbReference type="Pfam" id="PF21345">
    <property type="entry name" value="PcRGLX_2nd"/>
    <property type="match status" value="1"/>
</dbReference>
<dbReference type="OrthoDB" id="262615at2"/>
<accession>A0A2N9L5S7</accession>
<dbReference type="InterPro" id="IPR048331">
    <property type="entry name" value="PcRGLX/YetA_3rd"/>
</dbReference>
<sequence length="929" mass="101660">MGPTTRREFLKDATLIGAGMTTSTLADRELLAASLPAPQDVSSSPAAVSLTWLGEKPPPVPTGVSWGVPFPQGVIQRNAPFILTSGNNRFPLQTWPLAYWPDGSIKWYGFATVVPAGFAGPANLAMNSAAVPGDFPTYPPITVKNDGKSLLIDNGFQYSIPLNGTKILNSISSHGKSIAGAAELVCILQHGPSTDPNLSPTREQFTSAIKHVTVEQSGPIRVVVKIEGVHRGAVSKREWLPFTIRLYFYSGQSDIRLVHTIVFDGDQEKDFIRGLGLQFDVPLRDEPRNRTVRFAGPDGGLWSEPLQPGGGSLAQETGQNFAGNPVFLKNAIWDDFKLSQPAPHGFTIVKRTNPKSTWLFSSAGKRAPGLAFAGDLGGGLAVSVKNFWQSFPSALEIRHASAPSAQLIAWLWSPDAPEMDMRFYDTHAHGLDASYEDVQTGLGTAYGVARTSELTLSPCAAWPSKADTVALAESAQQHPLLACAPEYVHSTGVFGVWSLPDRDTAFKKSIEDGLDSVLAFYQRQVDDRSWYGFWQFGDFMHSYSFARHVWHYDWGGHAWDNTELGAPLWLWYSYLRNGRADLFRLAEAHTRNTSETCVYHLGPMKGLGSRHNVIKWGDGAKEVRISQAAHWRFFYYLTTDERTGDIMRMVAESAGIAIGKYDPMREASPRTPGEPPVRIRIGPDWFAIAGNWMAEWERTNDTRWRDRILAGVDSIVAMPYGLETGKPAARYTAAAAIVGFDNSTGKLTPIPDSVTKALAPDNYNLATIQGGAEVMFELVPLLGRKDFEAAWLRMCRIGFAPAEVWQKDLATSSEGADAQYVIPGQSGPRLAAYAYAKTGNKAFAEKAISELLTQGGGIANPHIVSGPDALSPVEEDVRINTNEASQTGLQVIEILELCKDQLPTAAAIWTRKFPRFRQPSPPPPHPPTR</sequence>
<feature type="domain" description="PcRGLX/YetA-like C-terminal alpha/alpha toroid" evidence="3">
    <location>
        <begin position="479"/>
        <end position="902"/>
    </location>
</feature>
<dbReference type="InterPro" id="IPR048330">
    <property type="entry name" value="PcRGLX/YetA_2nd"/>
</dbReference>
<reference evidence="5" key="1">
    <citation type="submission" date="2018-02" db="EMBL/GenBank/DDBJ databases">
        <authorList>
            <person name="Hausmann B."/>
        </authorList>
    </citation>
    <scope>NUCLEOTIDE SEQUENCE [LARGE SCALE GENOMIC DNA]</scope>
    <source>
        <strain evidence="5">Peat soil MAG SbA5</strain>
    </source>
</reference>
<protein>
    <recommendedName>
        <fullName evidence="6">Tat pathway signal sequence domain protein</fullName>
    </recommendedName>
</protein>
<dbReference type="AlphaFoldDB" id="A0A2N9L5S7"/>
<evidence type="ECO:0000259" key="2">
    <source>
        <dbReference type="Pfam" id="PF21345"/>
    </source>
</evidence>
<dbReference type="PANTHER" id="PTHR40081">
    <property type="entry name" value="CONCANAVALIN A-LIKE LECTIN/GLUCANASE"/>
    <property type="match status" value="1"/>
</dbReference>
<evidence type="ECO:0008006" key="6">
    <source>
        <dbReference type="Google" id="ProtNLM"/>
    </source>
</evidence>
<dbReference type="Proteomes" id="UP000239735">
    <property type="component" value="Unassembled WGS sequence"/>
</dbReference>
<dbReference type="InterPro" id="IPR048329">
    <property type="entry name" value="PcRGLX_1st"/>
</dbReference>
<dbReference type="PROSITE" id="PS51318">
    <property type="entry name" value="TAT"/>
    <property type="match status" value="1"/>
</dbReference>
<proteinExistence type="predicted"/>
<organism evidence="4 5">
    <name type="scientific">Candidatus Sulfuritelmatomonas gaucii</name>
    <dbReference type="NCBI Taxonomy" id="2043161"/>
    <lineage>
        <taxon>Bacteria</taxon>
        <taxon>Pseudomonadati</taxon>
        <taxon>Acidobacteriota</taxon>
        <taxon>Terriglobia</taxon>
        <taxon>Terriglobales</taxon>
        <taxon>Acidobacteriaceae</taxon>
        <taxon>Candidatus Sulfuritelmatomonas</taxon>
    </lineage>
</organism>
<gene>
    <name evidence="4" type="ORF">SBA5_160084</name>
</gene>
<dbReference type="InterPro" id="IPR006311">
    <property type="entry name" value="TAT_signal"/>
</dbReference>
<dbReference type="Pfam" id="PF19501">
    <property type="entry name" value="PcRGLX_1st"/>
    <property type="match status" value="1"/>
</dbReference>
<evidence type="ECO:0000313" key="5">
    <source>
        <dbReference type="Proteomes" id="UP000239735"/>
    </source>
</evidence>